<keyword evidence="3" id="KW-0929">Antimicrobial</keyword>
<name>R0HUD0_9BRAS</name>
<dbReference type="AlphaFoldDB" id="R0HUD0"/>
<reference evidence="9" key="1">
    <citation type="journal article" date="2013" name="Nat. Genet.">
        <title>The Capsella rubella genome and the genomic consequences of rapid mating system evolution.</title>
        <authorList>
            <person name="Slotte T."/>
            <person name="Hazzouri K.M."/>
            <person name="Agren J.A."/>
            <person name="Koenig D."/>
            <person name="Maumus F."/>
            <person name="Guo Y.L."/>
            <person name="Steige K."/>
            <person name="Platts A.E."/>
            <person name="Escobar J.S."/>
            <person name="Newman L.K."/>
            <person name="Wang W."/>
            <person name="Mandakova T."/>
            <person name="Vello E."/>
            <person name="Smith L.M."/>
            <person name="Henz S.R."/>
            <person name="Steffen J."/>
            <person name="Takuno S."/>
            <person name="Brandvain Y."/>
            <person name="Coop G."/>
            <person name="Andolfatto P."/>
            <person name="Hu T.T."/>
            <person name="Blanchette M."/>
            <person name="Clark R.M."/>
            <person name="Quesneville H."/>
            <person name="Nordborg M."/>
            <person name="Gaut B.S."/>
            <person name="Lysak M.A."/>
            <person name="Jenkins J."/>
            <person name="Grimwood J."/>
            <person name="Chapman J."/>
            <person name="Prochnik S."/>
            <person name="Shu S."/>
            <person name="Rokhsar D."/>
            <person name="Schmutz J."/>
            <person name="Weigel D."/>
            <person name="Wright S.I."/>
        </authorList>
    </citation>
    <scope>NUCLEOTIDE SEQUENCE [LARGE SCALE GENOMIC DNA]</scope>
    <source>
        <strain evidence="9">cv. Monte Gargano</strain>
    </source>
</reference>
<dbReference type="Gene3D" id="3.30.30.10">
    <property type="entry name" value="Knottin, scorpion toxin-like"/>
    <property type="match status" value="1"/>
</dbReference>
<dbReference type="InterPro" id="IPR002061">
    <property type="entry name" value="Scorpion_toxinL/defensin"/>
</dbReference>
<comment type="similarity">
    <text evidence="6">Belongs to the DEFL family. Protease inhibitor I18 (RTI/MTI-2) subfamily.</text>
</comment>
<dbReference type="GO" id="GO:0019871">
    <property type="term" value="F:sodium channel inhibitor activity"/>
    <property type="evidence" value="ECO:0007669"/>
    <property type="project" value="InterPro"/>
</dbReference>
<accession>R0HUD0</accession>
<evidence type="ECO:0000313" key="9">
    <source>
        <dbReference type="Proteomes" id="UP000029121"/>
    </source>
</evidence>
<feature type="domain" description="Knottins-like" evidence="7">
    <location>
        <begin position="36"/>
        <end position="83"/>
    </location>
</feature>
<evidence type="ECO:0000256" key="4">
    <source>
        <dbReference type="ARBA" id="ARBA00022577"/>
    </source>
</evidence>
<comment type="subcellular location">
    <subcellularLocation>
        <location evidence="1">Secreted</location>
    </subcellularLocation>
</comment>
<evidence type="ECO:0000256" key="5">
    <source>
        <dbReference type="ARBA" id="ARBA00022821"/>
    </source>
</evidence>
<keyword evidence="5" id="KW-0611">Plant defense</keyword>
<dbReference type="InterPro" id="IPR003614">
    <property type="entry name" value="Knottins"/>
</dbReference>
<dbReference type="Proteomes" id="UP000029121">
    <property type="component" value="Unassembled WGS sequence"/>
</dbReference>
<dbReference type="SUPFAM" id="SSF57095">
    <property type="entry name" value="Scorpion toxin-like"/>
    <property type="match status" value="1"/>
</dbReference>
<dbReference type="GO" id="GO:0005576">
    <property type="term" value="C:extracellular region"/>
    <property type="evidence" value="ECO:0007669"/>
    <property type="project" value="UniProtKB-SubCell"/>
</dbReference>
<evidence type="ECO:0000256" key="2">
    <source>
        <dbReference type="ARBA" id="ARBA00022525"/>
    </source>
</evidence>
<sequence>MAMKSVSTLANSVYLYVYVSHAEVSDQIGAQDSNPQCLREYSGAPLSYCTARIYPSLCYHRCRSEKSAKGGKCDGLKCFCDFCSGKTSAITF</sequence>
<dbReference type="GO" id="GO:0050832">
    <property type="term" value="P:defense response to fungus"/>
    <property type="evidence" value="ECO:0007669"/>
    <property type="project" value="UniProtKB-KW"/>
</dbReference>
<protein>
    <recommendedName>
        <fullName evidence="7">Knottins-like domain-containing protein</fullName>
    </recommendedName>
</protein>
<dbReference type="Pfam" id="PF00537">
    <property type="entry name" value="Toxin_3"/>
    <property type="match status" value="1"/>
</dbReference>
<dbReference type="STRING" id="81985.R0HUD0"/>
<dbReference type="InterPro" id="IPR036574">
    <property type="entry name" value="Scorpion_toxin-like_sf"/>
</dbReference>
<keyword evidence="9" id="KW-1185">Reference proteome</keyword>
<evidence type="ECO:0000259" key="7">
    <source>
        <dbReference type="SMART" id="SM00505"/>
    </source>
</evidence>
<gene>
    <name evidence="8" type="ORF">CARUB_v10025241mg</name>
</gene>
<dbReference type="EMBL" id="KB870808">
    <property type="protein sequence ID" value="EOA28990.1"/>
    <property type="molecule type" value="Genomic_DNA"/>
</dbReference>
<evidence type="ECO:0000256" key="3">
    <source>
        <dbReference type="ARBA" id="ARBA00022529"/>
    </source>
</evidence>
<keyword evidence="4" id="KW-0295">Fungicide</keyword>
<evidence type="ECO:0000256" key="1">
    <source>
        <dbReference type="ARBA" id="ARBA00004613"/>
    </source>
</evidence>
<organism evidence="8 9">
    <name type="scientific">Capsella rubella</name>
    <dbReference type="NCBI Taxonomy" id="81985"/>
    <lineage>
        <taxon>Eukaryota</taxon>
        <taxon>Viridiplantae</taxon>
        <taxon>Streptophyta</taxon>
        <taxon>Embryophyta</taxon>
        <taxon>Tracheophyta</taxon>
        <taxon>Spermatophyta</taxon>
        <taxon>Magnoliopsida</taxon>
        <taxon>eudicotyledons</taxon>
        <taxon>Gunneridae</taxon>
        <taxon>Pentapetalae</taxon>
        <taxon>rosids</taxon>
        <taxon>malvids</taxon>
        <taxon>Brassicales</taxon>
        <taxon>Brassicaceae</taxon>
        <taxon>Camelineae</taxon>
        <taxon>Capsella</taxon>
    </lineage>
</organism>
<evidence type="ECO:0000313" key="8">
    <source>
        <dbReference type="EMBL" id="EOA28990.1"/>
    </source>
</evidence>
<proteinExistence type="inferred from homology"/>
<keyword evidence="2" id="KW-0964">Secreted</keyword>
<evidence type="ECO:0000256" key="6">
    <source>
        <dbReference type="ARBA" id="ARBA00038027"/>
    </source>
</evidence>
<dbReference type="GO" id="GO:0031640">
    <property type="term" value="P:killing of cells of another organism"/>
    <property type="evidence" value="ECO:0007669"/>
    <property type="project" value="UniProtKB-KW"/>
</dbReference>
<dbReference type="SMART" id="SM00505">
    <property type="entry name" value="Knot1"/>
    <property type="match status" value="1"/>
</dbReference>